<gene>
    <name evidence="3" type="ORF">INT45_004581</name>
</gene>
<dbReference type="Gene3D" id="3.40.50.150">
    <property type="entry name" value="Vaccinia Virus protein VP39"/>
    <property type="match status" value="1"/>
</dbReference>
<evidence type="ECO:0000313" key="3">
    <source>
        <dbReference type="EMBL" id="KAG2219221.1"/>
    </source>
</evidence>
<dbReference type="SUPFAM" id="SSF53335">
    <property type="entry name" value="S-adenosyl-L-methionine-dependent methyltransferases"/>
    <property type="match status" value="1"/>
</dbReference>
<feature type="domain" description="Methyltransferase" evidence="2">
    <location>
        <begin position="170"/>
        <end position="261"/>
    </location>
</feature>
<organism evidence="3 4">
    <name type="scientific">Circinella minor</name>
    <dbReference type="NCBI Taxonomy" id="1195481"/>
    <lineage>
        <taxon>Eukaryota</taxon>
        <taxon>Fungi</taxon>
        <taxon>Fungi incertae sedis</taxon>
        <taxon>Mucoromycota</taxon>
        <taxon>Mucoromycotina</taxon>
        <taxon>Mucoromycetes</taxon>
        <taxon>Mucorales</taxon>
        <taxon>Lichtheimiaceae</taxon>
        <taxon>Circinella</taxon>
    </lineage>
</organism>
<dbReference type="OrthoDB" id="2013972at2759"/>
<keyword evidence="4" id="KW-1185">Reference proteome</keyword>
<feature type="compositionally biased region" description="Polar residues" evidence="1">
    <location>
        <begin position="15"/>
        <end position="33"/>
    </location>
</feature>
<accession>A0A8H7RXY2</accession>
<comment type="caution">
    <text evidence="3">The sequence shown here is derived from an EMBL/GenBank/DDBJ whole genome shotgun (WGS) entry which is preliminary data.</text>
</comment>
<evidence type="ECO:0000313" key="4">
    <source>
        <dbReference type="Proteomes" id="UP000646827"/>
    </source>
</evidence>
<dbReference type="Pfam" id="PF13649">
    <property type="entry name" value="Methyltransf_25"/>
    <property type="match status" value="1"/>
</dbReference>
<name>A0A8H7RXY2_9FUNG</name>
<feature type="compositionally biased region" description="Polar residues" evidence="1">
    <location>
        <begin position="84"/>
        <end position="95"/>
    </location>
</feature>
<protein>
    <recommendedName>
        <fullName evidence="2">Methyltransferase domain-containing protein</fullName>
    </recommendedName>
</protein>
<reference evidence="3 4" key="1">
    <citation type="submission" date="2020-12" db="EMBL/GenBank/DDBJ databases">
        <title>Metabolic potential, ecology and presence of endohyphal bacteria is reflected in genomic diversity of Mucoromycotina.</title>
        <authorList>
            <person name="Muszewska A."/>
            <person name="Okrasinska A."/>
            <person name="Steczkiewicz K."/>
            <person name="Drgas O."/>
            <person name="Orlowska M."/>
            <person name="Perlinska-Lenart U."/>
            <person name="Aleksandrzak-Piekarczyk T."/>
            <person name="Szatraj K."/>
            <person name="Zielenkiewicz U."/>
            <person name="Pilsyk S."/>
            <person name="Malc E."/>
            <person name="Mieczkowski P."/>
            <person name="Kruszewska J.S."/>
            <person name="Biernat P."/>
            <person name="Pawlowska J."/>
        </authorList>
    </citation>
    <scope>NUCLEOTIDE SEQUENCE [LARGE SCALE GENOMIC DNA]</scope>
    <source>
        <strain evidence="3 4">CBS 142.35</strain>
    </source>
</reference>
<evidence type="ECO:0000256" key="1">
    <source>
        <dbReference type="SAM" id="MobiDB-lite"/>
    </source>
</evidence>
<dbReference type="CDD" id="cd02440">
    <property type="entry name" value="AdoMet_MTases"/>
    <property type="match status" value="1"/>
</dbReference>
<dbReference type="Proteomes" id="UP000646827">
    <property type="component" value="Unassembled WGS sequence"/>
</dbReference>
<dbReference type="EMBL" id="JAEPRB010000189">
    <property type="protein sequence ID" value="KAG2219221.1"/>
    <property type="molecule type" value="Genomic_DNA"/>
</dbReference>
<dbReference type="PANTHER" id="PTHR43591">
    <property type="entry name" value="METHYLTRANSFERASE"/>
    <property type="match status" value="1"/>
</dbReference>
<proteinExistence type="predicted"/>
<dbReference type="PANTHER" id="PTHR43591:SF24">
    <property type="entry name" value="2-METHOXY-6-POLYPRENYL-1,4-BENZOQUINOL METHYLASE, MITOCHONDRIAL"/>
    <property type="match status" value="1"/>
</dbReference>
<dbReference type="AlphaFoldDB" id="A0A8H7RXY2"/>
<dbReference type="InterPro" id="IPR041698">
    <property type="entry name" value="Methyltransf_25"/>
</dbReference>
<feature type="region of interest" description="Disordered" evidence="1">
    <location>
        <begin position="1"/>
        <end position="106"/>
    </location>
</feature>
<feature type="compositionally biased region" description="Low complexity" evidence="1">
    <location>
        <begin position="57"/>
        <end position="83"/>
    </location>
</feature>
<sequence length="494" mass="54915">MGNAPSHPHHMSDAAVSTLSPRGQQRLSHQAPSYANFFEMGAVAPAPPPSRPKKKPTSSSRSVSSAGDRTTSSRQSSKSSQGSITLVGTNTPNNIRKSRNDLPPPKLDYITIDGRRYLNHPEARFMLPVDDDESDRIVIMHFMLKYAFNNSSYKAPVTDLLNCTTSRSQVLDIGCGPGTWVLEMASSFPDADFHGIDLCPMFPNSIKPSNARFIQHNMLETLPFADNSLDYIHMRVMLCNLTQAQLIRLLAEISRILKPLGFIEIVDVEHRIQRPGPIADQLLNRKLSETMLQHDIDFQLCYRLSSLLMTQQPGFVDVHQDRVTIPLGWGDQLGQIHGQTMEGFYQSLHRTRVRQPTATLDYPEGLTEEVIHEAMMECQKYQSHCTWYSCYGQKPANSSTTNLAATFQQQQHNHHHHQSGYCDPNDTSCMINRARFSNPVNNDSNSKRTVSISAVGGGNTATSVTAAAAGSVPAAIVEEQAWESINDFVDGYVD</sequence>
<dbReference type="GO" id="GO:0008168">
    <property type="term" value="F:methyltransferase activity"/>
    <property type="evidence" value="ECO:0007669"/>
    <property type="project" value="TreeGrafter"/>
</dbReference>
<dbReference type="InterPro" id="IPR029063">
    <property type="entry name" value="SAM-dependent_MTases_sf"/>
</dbReference>
<evidence type="ECO:0000259" key="2">
    <source>
        <dbReference type="Pfam" id="PF13649"/>
    </source>
</evidence>